<feature type="compositionally biased region" description="Polar residues" evidence="1">
    <location>
        <begin position="719"/>
        <end position="728"/>
    </location>
</feature>
<feature type="compositionally biased region" description="Acidic residues" evidence="1">
    <location>
        <begin position="253"/>
        <end position="273"/>
    </location>
</feature>
<feature type="compositionally biased region" description="Polar residues" evidence="1">
    <location>
        <begin position="139"/>
        <end position="152"/>
    </location>
</feature>
<gene>
    <name evidence="2" type="primary">C4YFX2</name>
</gene>
<feature type="compositionally biased region" description="Basic and acidic residues" evidence="1">
    <location>
        <begin position="806"/>
        <end position="818"/>
    </location>
</feature>
<feature type="compositionally biased region" description="Basic and acidic residues" evidence="1">
    <location>
        <begin position="351"/>
        <end position="364"/>
    </location>
</feature>
<sequence>MPTTCATATETREAPDRPQVLVRTTQFLKKVSNFRTASRKGDSPSRPSGIARAAQSMDLSSKVETKLEVRPHSFDQSRDSGEDSPSHLSLRGSLNPNRASSSTTDSRIAPPLHQIDGLPRTAYGSQVTTTTTTAPASIPSHTRSQTLPSGTPNDVVDPPHNPSARSPSTIGPSSRRALAPRLATLPPPLMAQYTAGGSARLTPSWVTRQPPMPLLNLPTLPPPVSPHQPDRPSRPTAPLRSMPALPMQGPSDTEQDGDHEDASVEDEDEEEDGDNHAVAEGQGPEGDSDDSEDDSSIPSASSVAGPSRIPGLPEVDTSRFSISFRGTGLSCSPHASPRASPFVDYFTSKPPDVERIDHTPRPSDFRPNGKARALPELEPEVPLPRIVSMPRIAPMPMPMFAPALSGSGAASHPNMYRHASKSMIDIVPLSRKDKDKVFSPRLGRATPKIRQDPVSMSTPATETTTGAAVAGAVKEPEAALAPEPPAFEPDDVIQSSTRSTLRRRRSLPVYKPSSDPPPYPDPWFRRRGQVAGLGMEEEGTEQLPGYSNMIHLVGVMPRKMEFTAPGMQARDRKWRRVYCVLEGTAFRVFKCPPAASRVGALEQWWERKVGAGDFTSTHASAVTASGVRVSAIRERERLRGEEDGSERIPKIVEEPTQMRTLEPEEPQEEPRRQRERRSSARSPSTPPVTKSRLGLTSRFLHRQRSKSSSRTLSSISASMNESTGSSARLSMDSGGGGSEGSRHRSRSTTRDSMDIVESPRSSVASGLTIPAASPTSEANERPSRRRSILSQSTLGSSSSGGSFPEQADRAKGKGKGRDCGGYMPDVKKDLLQQYSLQNAESGLASDYLKRKNVIRLRMEGQQFLLQAKDVGAVIDWIEGIQMGTNVALDIDDRPMPRGPIFPRRRRRRARRPEPESAGAGAGGGSIASAGS</sequence>
<feature type="region of interest" description="Disordered" evidence="1">
    <location>
        <begin position="635"/>
        <end position="821"/>
    </location>
</feature>
<feature type="compositionally biased region" description="Basic and acidic residues" evidence="1">
    <location>
        <begin position="635"/>
        <end position="653"/>
    </location>
</feature>
<feature type="region of interest" description="Disordered" evidence="1">
    <location>
        <begin position="1"/>
        <end position="183"/>
    </location>
</feature>
<feature type="region of interest" description="Disordered" evidence="1">
    <location>
        <begin position="202"/>
        <end position="314"/>
    </location>
</feature>
<feature type="region of interest" description="Disordered" evidence="1">
    <location>
        <begin position="350"/>
        <end position="371"/>
    </location>
</feature>
<dbReference type="SUPFAM" id="SSF50729">
    <property type="entry name" value="PH domain-like"/>
    <property type="match status" value="1"/>
</dbReference>
<dbReference type="PANTHER" id="PTHR37283:SF1">
    <property type="entry name" value="PH DOMAIN-CONTAINING PROTEIN YHR131C"/>
    <property type="match status" value="1"/>
</dbReference>
<dbReference type="AlphaFoldDB" id="A0A5K1JUC7"/>
<proteinExistence type="predicted"/>
<feature type="region of interest" description="Disordered" evidence="1">
    <location>
        <begin position="891"/>
        <end position="931"/>
    </location>
</feature>
<feature type="compositionally biased region" description="Low complexity" evidence="1">
    <location>
        <begin position="788"/>
        <end position="802"/>
    </location>
</feature>
<feature type="compositionally biased region" description="Polar residues" evidence="1">
    <location>
        <begin position="163"/>
        <end position="172"/>
    </location>
</feature>
<dbReference type="PANTHER" id="PTHR37283">
    <property type="entry name" value="PH DOMAIN-CONTAINING PROTEIN YHR131C"/>
    <property type="match status" value="1"/>
</dbReference>
<feature type="region of interest" description="Disordered" evidence="1">
    <location>
        <begin position="481"/>
        <end position="524"/>
    </location>
</feature>
<dbReference type="InterPro" id="IPR011993">
    <property type="entry name" value="PH-like_dom_sf"/>
</dbReference>
<protein>
    <submittedName>
        <fullName evidence="2">Transcriptional repressor TUP1</fullName>
    </submittedName>
</protein>
<evidence type="ECO:0000313" key="2">
    <source>
        <dbReference type="EMBL" id="VWO95313.1"/>
    </source>
</evidence>
<organism evidence="2">
    <name type="scientific">Ganoderma boninense</name>
    <dbReference type="NCBI Taxonomy" id="34458"/>
    <lineage>
        <taxon>Eukaryota</taxon>
        <taxon>Fungi</taxon>
        <taxon>Dikarya</taxon>
        <taxon>Basidiomycota</taxon>
        <taxon>Agaricomycotina</taxon>
        <taxon>Agaricomycetes</taxon>
        <taxon>Polyporales</taxon>
        <taxon>Polyporaceae</taxon>
        <taxon>Ganoderma</taxon>
    </lineage>
</organism>
<name>A0A5K1JUC7_9APHY</name>
<reference evidence="2" key="1">
    <citation type="submission" date="2019-10" db="EMBL/GenBank/DDBJ databases">
        <authorList>
            <person name="Nor Muhammad N."/>
        </authorList>
    </citation>
    <scope>NUCLEOTIDE SEQUENCE</scope>
</reference>
<accession>A0A5K1JUC7</accession>
<feature type="compositionally biased region" description="Basic and acidic residues" evidence="1">
    <location>
        <begin position="61"/>
        <end position="85"/>
    </location>
</feature>
<evidence type="ECO:0000256" key="1">
    <source>
        <dbReference type="SAM" id="MobiDB-lite"/>
    </source>
</evidence>
<feature type="compositionally biased region" description="Low complexity" evidence="1">
    <location>
        <begin position="296"/>
        <end position="307"/>
    </location>
</feature>
<dbReference type="EMBL" id="LR724702">
    <property type="protein sequence ID" value="VWO95313.1"/>
    <property type="molecule type" value="Genomic_DNA"/>
</dbReference>
<dbReference type="Gene3D" id="2.30.29.30">
    <property type="entry name" value="Pleckstrin-homology domain (PH domain)/Phosphotyrosine-binding domain (PTB)"/>
    <property type="match status" value="2"/>
</dbReference>
<feature type="compositionally biased region" description="Acidic residues" evidence="1">
    <location>
        <begin position="286"/>
        <end position="295"/>
    </location>
</feature>
<feature type="compositionally biased region" description="Low complexity" evidence="1">
    <location>
        <begin position="708"/>
        <end position="718"/>
    </location>
</feature>
<feature type="compositionally biased region" description="Polar residues" evidence="1">
    <location>
        <begin position="92"/>
        <end position="106"/>
    </location>
</feature>
<feature type="compositionally biased region" description="Basic and acidic residues" evidence="1">
    <location>
        <begin position="668"/>
        <end position="678"/>
    </location>
</feature>